<keyword evidence="4" id="KW-1185">Reference proteome</keyword>
<name>A0A803R708_CANSA</name>
<dbReference type="OrthoDB" id="1877702at2759"/>
<dbReference type="OMA" id="DNEMALA"/>
<evidence type="ECO:0000313" key="4">
    <source>
        <dbReference type="Proteomes" id="UP000596661"/>
    </source>
</evidence>
<dbReference type="PANTHER" id="PTHR37177">
    <property type="entry name" value="PROTEIN PSY1"/>
    <property type="match status" value="1"/>
</dbReference>
<feature type="chain" id="PRO_5031300928" evidence="2">
    <location>
        <begin position="25"/>
        <end position="86"/>
    </location>
</feature>
<evidence type="ECO:0000256" key="1">
    <source>
        <dbReference type="SAM" id="MobiDB-lite"/>
    </source>
</evidence>
<keyword evidence="2" id="KW-0732">Signal</keyword>
<dbReference type="Proteomes" id="UP000596661">
    <property type="component" value="Chromosome 6"/>
</dbReference>
<organism evidence="3 4">
    <name type="scientific">Cannabis sativa</name>
    <name type="common">Hemp</name>
    <name type="synonym">Marijuana</name>
    <dbReference type="NCBI Taxonomy" id="3483"/>
    <lineage>
        <taxon>Eukaryota</taxon>
        <taxon>Viridiplantae</taxon>
        <taxon>Streptophyta</taxon>
        <taxon>Embryophyta</taxon>
        <taxon>Tracheophyta</taxon>
        <taxon>Spermatophyta</taxon>
        <taxon>Magnoliopsida</taxon>
        <taxon>eudicotyledons</taxon>
        <taxon>Gunneridae</taxon>
        <taxon>Pentapetalae</taxon>
        <taxon>rosids</taxon>
        <taxon>fabids</taxon>
        <taxon>Rosales</taxon>
        <taxon>Cannabaceae</taxon>
        <taxon>Cannabis</taxon>
    </lineage>
</organism>
<dbReference type="GeneID" id="115720674"/>
<feature type="region of interest" description="Disordered" evidence="1">
    <location>
        <begin position="49"/>
        <end position="86"/>
    </location>
</feature>
<dbReference type="AlphaFoldDB" id="A0A803R708"/>
<feature type="signal peptide" evidence="2">
    <location>
        <begin position="1"/>
        <end position="24"/>
    </location>
</feature>
<proteinExistence type="predicted"/>
<accession>A0A803R708</accession>
<feature type="compositionally biased region" description="Gly residues" evidence="1">
    <location>
        <begin position="75"/>
        <end position="86"/>
    </location>
</feature>
<reference evidence="3" key="2">
    <citation type="submission" date="2021-03" db="UniProtKB">
        <authorList>
            <consortium name="EnsemblPlants"/>
        </authorList>
    </citation>
    <scope>IDENTIFICATION</scope>
</reference>
<evidence type="ECO:0000313" key="3">
    <source>
        <dbReference type="EnsemblPlants" id="cds.novel_model_5846_5bd9a17a"/>
    </source>
</evidence>
<dbReference type="RefSeq" id="XP_030505701.1">
    <property type="nucleotide sequence ID" value="XM_030649841.2"/>
</dbReference>
<reference evidence="3" key="1">
    <citation type="submission" date="2018-11" db="EMBL/GenBank/DDBJ databases">
        <authorList>
            <person name="Grassa J C."/>
        </authorList>
    </citation>
    <scope>NUCLEOTIDE SEQUENCE [LARGE SCALE GENOMIC DNA]</scope>
</reference>
<feature type="compositionally biased region" description="Polar residues" evidence="1">
    <location>
        <begin position="51"/>
        <end position="62"/>
    </location>
</feature>
<dbReference type="InterPro" id="IPR034430">
    <property type="entry name" value="PSY"/>
</dbReference>
<protein>
    <submittedName>
        <fullName evidence="3">Uncharacterized protein</fullName>
    </submittedName>
</protein>
<dbReference type="KEGG" id="csav:115720674"/>
<sequence length="86" mass="9362">MALFVGRLMCLFLLFAYTLQLSSARNAFILSEKVEMDLPMMRVQPGMRSLKVSTNDYDQPSANRGHDPPGTSSPGRGGSGGGRRRG</sequence>
<dbReference type="Gramene" id="novel_model_5846_5bd9a17a">
    <property type="protein sequence ID" value="cds.novel_model_5846_5bd9a17a"/>
    <property type="gene ID" value="novel_gene_3006_5bd9a17a"/>
</dbReference>
<dbReference type="PANTHER" id="PTHR37177:SF4">
    <property type="entry name" value="PROTEIN PSY1"/>
    <property type="match status" value="1"/>
</dbReference>
<evidence type="ECO:0000256" key="2">
    <source>
        <dbReference type="SAM" id="SignalP"/>
    </source>
</evidence>
<gene>
    <name evidence="3" type="primary">LOC115720674</name>
</gene>
<dbReference type="EnsemblPlants" id="novel_model_5846_5bd9a17a">
    <property type="protein sequence ID" value="cds.novel_model_5846_5bd9a17a"/>
    <property type="gene ID" value="novel_gene_3006_5bd9a17a"/>
</dbReference>
<dbReference type="EMBL" id="UZAU01000616">
    <property type="status" value="NOT_ANNOTATED_CDS"/>
    <property type="molecule type" value="Genomic_DNA"/>
</dbReference>